<gene>
    <name evidence="1" type="ORF">C823_04653</name>
</gene>
<dbReference type="HOGENOM" id="CLU_2287300_0_0_9"/>
<organism evidence="1 2">
    <name type="scientific">Eubacterium plexicaudatum ASF492</name>
    <dbReference type="NCBI Taxonomy" id="1235802"/>
    <lineage>
        <taxon>Bacteria</taxon>
        <taxon>Bacillati</taxon>
        <taxon>Bacillota</taxon>
        <taxon>Clostridia</taxon>
        <taxon>Eubacteriales</taxon>
        <taxon>Eubacteriaceae</taxon>
        <taxon>Eubacterium</taxon>
    </lineage>
</organism>
<reference evidence="1 2" key="1">
    <citation type="journal article" date="2014" name="Genome Announc.">
        <title>Draft genome sequences of the altered schaedler flora, a defined bacterial community from gnotobiotic mice.</title>
        <authorList>
            <person name="Wannemuehler M.J."/>
            <person name="Overstreet A.M."/>
            <person name="Ward D.V."/>
            <person name="Phillips G.J."/>
        </authorList>
    </citation>
    <scope>NUCLEOTIDE SEQUENCE [LARGE SCALE GENOMIC DNA]</scope>
    <source>
        <strain evidence="1 2">ASF492</strain>
    </source>
</reference>
<evidence type="ECO:0000313" key="2">
    <source>
        <dbReference type="Proteomes" id="UP000012589"/>
    </source>
</evidence>
<accession>N2A4S7</accession>
<dbReference type="Proteomes" id="UP000012589">
    <property type="component" value="Unassembled WGS sequence"/>
</dbReference>
<keyword evidence="2" id="KW-1185">Reference proteome</keyword>
<name>N2A4S7_9FIRM</name>
<sequence>MKTENIVIGQLYTYKDLCNLLCIICETAQNKKVELLEEFERYFEFEQPDKRHFLITNIYDVSLPGLDYGYFYKTMIIPVKCSKEDYKYLIKCSKWVRETSK</sequence>
<dbReference type="STRING" id="1235802.C823_04653"/>
<proteinExistence type="predicted"/>
<protein>
    <submittedName>
        <fullName evidence="1">Uncharacterized protein</fullName>
    </submittedName>
</protein>
<dbReference type="AlphaFoldDB" id="N2A4S7"/>
<evidence type="ECO:0000313" key="1">
    <source>
        <dbReference type="EMBL" id="EMZ21080.1"/>
    </source>
</evidence>
<comment type="caution">
    <text evidence="1">The sequence shown here is derived from an EMBL/GenBank/DDBJ whole genome shotgun (WGS) entry which is preliminary data.</text>
</comment>
<dbReference type="EMBL" id="AQFT01000136">
    <property type="protein sequence ID" value="EMZ21080.1"/>
    <property type="molecule type" value="Genomic_DNA"/>
</dbReference>